<dbReference type="GO" id="GO:0003993">
    <property type="term" value="F:acid phosphatase activity"/>
    <property type="evidence" value="ECO:0007669"/>
    <property type="project" value="TreeGrafter"/>
</dbReference>
<dbReference type="AlphaFoldDB" id="A0AAW0XEC7"/>
<dbReference type="InterPro" id="IPR016274">
    <property type="entry name" value="Histidine_acid_Pase_euk"/>
</dbReference>
<dbReference type="InterPro" id="IPR029033">
    <property type="entry name" value="His_PPase_superfam"/>
</dbReference>
<evidence type="ECO:0000256" key="1">
    <source>
        <dbReference type="ARBA" id="ARBA00004236"/>
    </source>
</evidence>
<evidence type="ECO:0000256" key="11">
    <source>
        <dbReference type="ARBA" id="ARBA00031642"/>
    </source>
</evidence>
<comment type="subcellular location">
    <subcellularLocation>
        <location evidence="1">Cell membrane</location>
    </subcellularLocation>
</comment>
<evidence type="ECO:0000256" key="16">
    <source>
        <dbReference type="PIRSR" id="PIRSR000894-2"/>
    </source>
</evidence>
<evidence type="ECO:0000256" key="8">
    <source>
        <dbReference type="ARBA" id="ARBA00022801"/>
    </source>
</evidence>
<organism evidence="18 19">
    <name type="scientific">Cherax quadricarinatus</name>
    <name type="common">Australian red claw crayfish</name>
    <dbReference type="NCBI Taxonomy" id="27406"/>
    <lineage>
        <taxon>Eukaryota</taxon>
        <taxon>Metazoa</taxon>
        <taxon>Ecdysozoa</taxon>
        <taxon>Arthropoda</taxon>
        <taxon>Crustacea</taxon>
        <taxon>Multicrustacea</taxon>
        <taxon>Malacostraca</taxon>
        <taxon>Eumalacostraca</taxon>
        <taxon>Eucarida</taxon>
        <taxon>Decapoda</taxon>
        <taxon>Pleocyemata</taxon>
        <taxon>Astacidea</taxon>
        <taxon>Parastacoidea</taxon>
        <taxon>Parastacidae</taxon>
        <taxon>Cherax</taxon>
    </lineage>
</organism>
<dbReference type="Proteomes" id="UP001445076">
    <property type="component" value="Unassembled WGS sequence"/>
</dbReference>
<dbReference type="PIRSF" id="PIRSF000894">
    <property type="entry name" value="Acid_phosphatase"/>
    <property type="match status" value="1"/>
</dbReference>
<evidence type="ECO:0000256" key="17">
    <source>
        <dbReference type="SAM" id="SignalP"/>
    </source>
</evidence>
<evidence type="ECO:0000256" key="10">
    <source>
        <dbReference type="ARBA" id="ARBA00023180"/>
    </source>
</evidence>
<evidence type="ECO:0000256" key="4">
    <source>
        <dbReference type="ARBA" id="ARBA00013040"/>
    </source>
</evidence>
<keyword evidence="16" id="KW-1015">Disulfide bond</keyword>
<keyword evidence="10" id="KW-0325">Glycoprotein</keyword>
<keyword evidence="7 17" id="KW-0732">Signal</keyword>
<evidence type="ECO:0000256" key="2">
    <source>
        <dbReference type="ARBA" id="ARBA00008422"/>
    </source>
</evidence>
<proteinExistence type="inferred from homology"/>
<dbReference type="SUPFAM" id="SSF53254">
    <property type="entry name" value="Phosphoglycerate mutase-like"/>
    <property type="match status" value="1"/>
</dbReference>
<dbReference type="PANTHER" id="PTHR20963:SF8">
    <property type="entry name" value="MULTIPLE INOSITOL POLYPHOSPHATE PHOSPHATASE 1"/>
    <property type="match status" value="1"/>
</dbReference>
<comment type="similarity">
    <text evidence="2">Belongs to the histidine acid phosphatase family. MINPP1 subfamily.</text>
</comment>
<dbReference type="CDD" id="cd07061">
    <property type="entry name" value="HP_HAP_like"/>
    <property type="match status" value="1"/>
</dbReference>
<evidence type="ECO:0000313" key="18">
    <source>
        <dbReference type="EMBL" id="KAK8738010.1"/>
    </source>
</evidence>
<comment type="catalytic activity">
    <reaction evidence="13">
        <text>1D-myo-inositol 1,2,4,5,6-pentakisphosphate + H2O = 1D-myo-inositol 1,2,5,6-tetrakisphosphate + phosphate</text>
        <dbReference type="Rhea" id="RHEA:77115"/>
        <dbReference type="ChEBI" id="CHEBI:15377"/>
        <dbReference type="ChEBI" id="CHEBI:43474"/>
        <dbReference type="ChEBI" id="CHEBI:57798"/>
        <dbReference type="ChEBI" id="CHEBI:195535"/>
        <dbReference type="EC" id="3.1.3.62"/>
    </reaction>
    <physiologicalReaction direction="left-to-right" evidence="13">
        <dbReference type="Rhea" id="RHEA:77116"/>
    </physiologicalReaction>
</comment>
<evidence type="ECO:0000256" key="6">
    <source>
        <dbReference type="ARBA" id="ARBA00022475"/>
    </source>
</evidence>
<keyword evidence="9" id="KW-0472">Membrane</keyword>
<keyword evidence="19" id="KW-1185">Reference proteome</keyword>
<reference evidence="18 19" key="1">
    <citation type="journal article" date="2024" name="BMC Genomics">
        <title>Genome assembly of redclaw crayfish (Cherax quadricarinatus) provides insights into its immune adaptation and hypoxia tolerance.</title>
        <authorList>
            <person name="Liu Z."/>
            <person name="Zheng J."/>
            <person name="Li H."/>
            <person name="Fang K."/>
            <person name="Wang S."/>
            <person name="He J."/>
            <person name="Zhou D."/>
            <person name="Weng S."/>
            <person name="Chi M."/>
            <person name="Gu Z."/>
            <person name="He J."/>
            <person name="Li F."/>
            <person name="Wang M."/>
        </authorList>
    </citation>
    <scope>NUCLEOTIDE SEQUENCE [LARGE SCALE GENOMIC DNA]</scope>
    <source>
        <strain evidence="18">ZL_2023a</strain>
    </source>
</reference>
<dbReference type="EMBL" id="JARKIK010000041">
    <property type="protein sequence ID" value="KAK8738010.1"/>
    <property type="molecule type" value="Genomic_DNA"/>
</dbReference>
<sequence length="466" mass="52308">METSDAYQHSTAQQPIVCFPQMGHRTYLLLVVLVMAALEPLVQGQRAENYCFTDDPDPYVKFSTKTAYTLARGNFTHDDLVPQGCEARQAWHMVRHGTRYPSEDETAALIVLLPMLQARTLVAHQEGEGELCEGDLKLLKNWGLGGLNMSWSWVLSPQGHLDLEGLSTRYKKAIPQLLDQPFTKESFKFRHTATQRTEASARSYAQGLFGNSEVYMPSPLNPDPLIRFFEVCNNYQTQVVNNPEATREKQLYQKGEKMAAVVARVSRRLGVTLAFKDLEVLYNACRYSKAWDPPAAAAWCVAFTPDDLKVMEYWEDLHYYYTNGYGHPIINKMACPPMQDLIQHFSAVVEGRGGPSGVFYFTHMDAVIPVMTRLGLYKDSAPLTHDHEDPERLWRTSSHGIFATNLAFTLSSCGAGEWWVSLAMSEQVVALGGCASPLGCTWEEFIATYGNQQQCDLDAVCNNNSV</sequence>
<feature type="disulfide bond" evidence="16">
    <location>
        <begin position="85"/>
        <end position="413"/>
    </location>
</feature>
<gene>
    <name evidence="18" type="ORF">OTU49_004345</name>
</gene>
<dbReference type="Gene3D" id="3.40.50.1240">
    <property type="entry name" value="Phosphoglycerate mutase-like"/>
    <property type="match status" value="1"/>
</dbReference>
<feature type="disulfide bond" evidence="16">
    <location>
        <begin position="285"/>
        <end position="300"/>
    </location>
</feature>
<dbReference type="EC" id="3.1.3.62" evidence="4"/>
<evidence type="ECO:0000256" key="12">
    <source>
        <dbReference type="ARBA" id="ARBA00043668"/>
    </source>
</evidence>
<comment type="catalytic activity">
    <reaction evidence="14">
        <text>1D-myo-inositol hexakisphosphate + H2O = 1D-myo-inositol 1,2,4,5,6-pentakisphosphate + phosphate</text>
        <dbReference type="Rhea" id="RHEA:16989"/>
        <dbReference type="ChEBI" id="CHEBI:15377"/>
        <dbReference type="ChEBI" id="CHEBI:43474"/>
        <dbReference type="ChEBI" id="CHEBI:57798"/>
        <dbReference type="ChEBI" id="CHEBI:58130"/>
        <dbReference type="EC" id="3.1.3.62"/>
    </reaction>
    <physiologicalReaction direction="left-to-right" evidence="14">
        <dbReference type="Rhea" id="RHEA:16990"/>
    </physiologicalReaction>
</comment>
<feature type="disulfide bond" evidence="16">
    <location>
        <begin position="434"/>
        <end position="440"/>
    </location>
</feature>
<dbReference type="EC" id="3.1.3.80" evidence="3"/>
<feature type="chain" id="PRO_5043732441" description="Multiple inositol polyphosphate phosphatase 1" evidence="17">
    <location>
        <begin position="45"/>
        <end position="466"/>
    </location>
</feature>
<evidence type="ECO:0000256" key="5">
    <source>
        <dbReference type="ARBA" id="ARBA00018097"/>
    </source>
</evidence>
<dbReference type="InterPro" id="IPR000560">
    <property type="entry name" value="His_Pase_clade-2"/>
</dbReference>
<comment type="caution">
    <text evidence="18">The sequence shown here is derived from an EMBL/GenBank/DDBJ whole genome shotgun (WGS) entry which is preliminary data.</text>
</comment>
<evidence type="ECO:0000313" key="19">
    <source>
        <dbReference type="Proteomes" id="UP001445076"/>
    </source>
</evidence>
<dbReference type="GO" id="GO:0005886">
    <property type="term" value="C:plasma membrane"/>
    <property type="evidence" value="ECO:0007669"/>
    <property type="project" value="UniProtKB-SubCell"/>
</dbReference>
<feature type="signal peptide" evidence="17">
    <location>
        <begin position="1"/>
        <end position="44"/>
    </location>
</feature>
<protein>
    <recommendedName>
        <fullName evidence="5">Multiple inositol polyphosphate phosphatase 1</fullName>
        <ecNumber evidence="4">3.1.3.62</ecNumber>
        <ecNumber evidence="3">3.1.3.80</ecNumber>
    </recommendedName>
    <alternativeName>
        <fullName evidence="11">2,3-bisphosphoglycerate 3-phosphatase</fullName>
    </alternativeName>
</protein>
<dbReference type="GO" id="GO:0052745">
    <property type="term" value="F:inositol phosphate phosphatase activity"/>
    <property type="evidence" value="ECO:0007669"/>
    <property type="project" value="TreeGrafter"/>
</dbReference>
<comment type="catalytic activity">
    <reaction evidence="15">
        <text>(2R)-2,3-bisphosphoglycerate + H2O = (2R)-2-phosphoglycerate + phosphate</text>
        <dbReference type="Rhea" id="RHEA:27381"/>
        <dbReference type="ChEBI" id="CHEBI:15377"/>
        <dbReference type="ChEBI" id="CHEBI:43474"/>
        <dbReference type="ChEBI" id="CHEBI:58248"/>
        <dbReference type="ChEBI" id="CHEBI:58289"/>
        <dbReference type="EC" id="3.1.3.80"/>
    </reaction>
    <physiologicalReaction direction="left-to-right" evidence="15">
        <dbReference type="Rhea" id="RHEA:27382"/>
    </physiologicalReaction>
</comment>
<dbReference type="PANTHER" id="PTHR20963">
    <property type="entry name" value="MULTIPLE INOSITOL POLYPHOSPHATE PHOSPHATASE-RELATED"/>
    <property type="match status" value="1"/>
</dbReference>
<dbReference type="GO" id="GO:0034417">
    <property type="term" value="F:bisphosphoglycerate 3-phosphatase activity"/>
    <property type="evidence" value="ECO:0007669"/>
    <property type="project" value="UniProtKB-EC"/>
</dbReference>
<evidence type="ECO:0000256" key="13">
    <source>
        <dbReference type="ARBA" id="ARBA00043671"/>
    </source>
</evidence>
<evidence type="ECO:0000256" key="14">
    <source>
        <dbReference type="ARBA" id="ARBA00043691"/>
    </source>
</evidence>
<evidence type="ECO:0000256" key="9">
    <source>
        <dbReference type="ARBA" id="ARBA00023136"/>
    </source>
</evidence>
<name>A0AAW0XEC7_CHEQU</name>
<evidence type="ECO:0000256" key="7">
    <source>
        <dbReference type="ARBA" id="ARBA00022729"/>
    </source>
</evidence>
<keyword evidence="6" id="KW-1003">Cell membrane</keyword>
<accession>A0AAW0XEC7</accession>
<evidence type="ECO:0000256" key="15">
    <source>
        <dbReference type="ARBA" id="ARBA00043832"/>
    </source>
</evidence>
<evidence type="ECO:0000256" key="3">
    <source>
        <dbReference type="ARBA" id="ARBA00012976"/>
    </source>
</evidence>
<dbReference type="Pfam" id="PF00328">
    <property type="entry name" value="His_Phos_2"/>
    <property type="match status" value="1"/>
</dbReference>
<keyword evidence="8" id="KW-0378">Hydrolase</keyword>
<comment type="catalytic activity">
    <reaction evidence="12">
        <text>1D-myo-inositol 1,2,5,6-tetrakisphosphate + H2O = 1D-myo-inositol 1,2,6-trisphosphate + phosphate</text>
        <dbReference type="Rhea" id="RHEA:77119"/>
        <dbReference type="ChEBI" id="CHEBI:15377"/>
        <dbReference type="ChEBI" id="CHEBI:43474"/>
        <dbReference type="ChEBI" id="CHEBI:195535"/>
        <dbReference type="ChEBI" id="CHEBI:195537"/>
        <dbReference type="EC" id="3.1.3.62"/>
    </reaction>
    <physiologicalReaction direction="left-to-right" evidence="12">
        <dbReference type="Rhea" id="RHEA:77120"/>
    </physiologicalReaction>
</comment>